<feature type="transmembrane region" description="Helical" evidence="9">
    <location>
        <begin position="83"/>
        <end position="107"/>
    </location>
</feature>
<reference evidence="11 12" key="1">
    <citation type="submission" date="2016-03" db="EMBL/GenBank/DDBJ databases">
        <title>How can Kluyveromyces marxianus grow so fast - potential evolutionary course in Saccharomyces Complex revealed by comparative genomics.</title>
        <authorList>
            <person name="Mo W."/>
            <person name="Lu W."/>
            <person name="Yang X."/>
            <person name="Qi J."/>
            <person name="Lv H."/>
        </authorList>
    </citation>
    <scope>NUCLEOTIDE SEQUENCE [LARGE SCALE GENOMIC DNA]</scope>
    <source>
        <strain evidence="11 12">FIM1</strain>
    </source>
</reference>
<dbReference type="InterPro" id="IPR009600">
    <property type="entry name" value="PIG-U"/>
</dbReference>
<feature type="transmembrane region" description="Helical" evidence="9">
    <location>
        <begin position="237"/>
        <end position="265"/>
    </location>
</feature>
<accession>A0ABX6EQV6</accession>
<gene>
    <name evidence="11" type="primary">GAB1</name>
    <name evidence="11" type="ORF">FIM1_1352</name>
</gene>
<feature type="signal peptide" evidence="10">
    <location>
        <begin position="1"/>
        <end position="20"/>
    </location>
</feature>
<evidence type="ECO:0000256" key="4">
    <source>
        <dbReference type="ARBA" id="ARBA00022502"/>
    </source>
</evidence>
<name>A0ABX6EQV6_KLUMA</name>
<comment type="similarity">
    <text evidence="3">Belongs to the PIGU family.</text>
</comment>
<dbReference type="PANTHER" id="PTHR13121">
    <property type="entry name" value="GPI TRANSAMIDASE COMPONENT PIG-U"/>
    <property type="match status" value="1"/>
</dbReference>
<reference evidence="11 12" key="2">
    <citation type="submission" date="2019-11" db="EMBL/GenBank/DDBJ databases">
        <authorList>
            <person name="Lu H."/>
        </authorList>
    </citation>
    <scope>NUCLEOTIDE SEQUENCE [LARGE SCALE GENOMIC DNA]</scope>
    <source>
        <strain evidence="11 12">FIM1</strain>
    </source>
</reference>
<comment type="pathway">
    <text evidence="2">Glycolipid biosynthesis; glycosylphosphatidylinositol-anchor biosynthesis.</text>
</comment>
<keyword evidence="7 9" id="KW-1133">Transmembrane helix</keyword>
<evidence type="ECO:0000256" key="7">
    <source>
        <dbReference type="ARBA" id="ARBA00022989"/>
    </source>
</evidence>
<evidence type="ECO:0000256" key="1">
    <source>
        <dbReference type="ARBA" id="ARBA00004477"/>
    </source>
</evidence>
<feature type="transmembrane region" description="Helical" evidence="9">
    <location>
        <begin position="189"/>
        <end position="208"/>
    </location>
</feature>
<evidence type="ECO:0000313" key="12">
    <source>
        <dbReference type="Proteomes" id="UP000422736"/>
    </source>
</evidence>
<protein>
    <submittedName>
        <fullName evidence="11">GPI transamidase component GAB1</fullName>
    </submittedName>
</protein>
<dbReference type="EMBL" id="CP015055">
    <property type="protein sequence ID" value="QGN14685.1"/>
    <property type="molecule type" value="Genomic_DNA"/>
</dbReference>
<evidence type="ECO:0000256" key="8">
    <source>
        <dbReference type="ARBA" id="ARBA00023136"/>
    </source>
</evidence>
<keyword evidence="6" id="KW-0256">Endoplasmic reticulum</keyword>
<keyword evidence="8 9" id="KW-0472">Membrane</keyword>
<keyword evidence="10" id="KW-0732">Signal</keyword>
<dbReference type="PANTHER" id="PTHR13121:SF0">
    <property type="entry name" value="PHOSPHATIDYLINOSITOL GLYCAN ANCHOR BIOSYNTHESIS CLASS U PROTEIN"/>
    <property type="match status" value="1"/>
</dbReference>
<feature type="transmembrane region" description="Helical" evidence="9">
    <location>
        <begin position="351"/>
        <end position="374"/>
    </location>
</feature>
<evidence type="ECO:0000256" key="2">
    <source>
        <dbReference type="ARBA" id="ARBA00004687"/>
    </source>
</evidence>
<dbReference type="Pfam" id="PF06728">
    <property type="entry name" value="PIG-U"/>
    <property type="match status" value="1"/>
</dbReference>
<feature type="transmembrane region" description="Helical" evidence="9">
    <location>
        <begin position="277"/>
        <end position="296"/>
    </location>
</feature>
<comment type="subcellular location">
    <subcellularLocation>
        <location evidence="1">Endoplasmic reticulum membrane</location>
        <topology evidence="1">Multi-pass membrane protein</topology>
    </subcellularLocation>
</comment>
<dbReference type="Proteomes" id="UP000422736">
    <property type="component" value="Chromosome 2"/>
</dbReference>
<feature type="transmembrane region" description="Helical" evidence="9">
    <location>
        <begin position="159"/>
        <end position="182"/>
    </location>
</feature>
<evidence type="ECO:0000256" key="10">
    <source>
        <dbReference type="SAM" id="SignalP"/>
    </source>
</evidence>
<keyword evidence="5 9" id="KW-0812">Transmembrane</keyword>
<sequence length="392" mass="44760">MVSHEWEVIWVCLLSRLAVSYLFPSLQQQLDRTVEFSTPVTSYRSLKEGAYLLGHQLPVYNGGVVHHPPILVSFMAFLQPMEFLVPVLFAAMDTLIACQLMIIARIYRRQLKMDSYIPGILYVLNPMVLLSCVSQSTSLFVNLSICSSLLFAIQKKSLLSAIFIAFAGYLSPYAYLLLIPLASICRSNYVGVVLKSILISILLQLISFELNNGNWNYVTSTYWAMITFSKMTPNLGLWWYFFIEMFEFFIPFFKSVFNIFVVSFIPPFTIRFYEQPIYAFILCLGWLTLTKGYPTLGDGGFFLSFVPFFKPLFGYLRYPVISTLLFIHAIILSPTFYYLWVGLGSGNSNFFYAISLVYALAIASVLVDLVWAMLRIEYDSGKPNLSLKLTQI</sequence>
<evidence type="ECO:0000256" key="5">
    <source>
        <dbReference type="ARBA" id="ARBA00022692"/>
    </source>
</evidence>
<feature type="transmembrane region" description="Helical" evidence="9">
    <location>
        <begin position="316"/>
        <end position="339"/>
    </location>
</feature>
<keyword evidence="12" id="KW-1185">Reference proteome</keyword>
<evidence type="ECO:0000313" key="11">
    <source>
        <dbReference type="EMBL" id="QGN14685.1"/>
    </source>
</evidence>
<evidence type="ECO:0000256" key="9">
    <source>
        <dbReference type="SAM" id="Phobius"/>
    </source>
</evidence>
<evidence type="ECO:0000256" key="6">
    <source>
        <dbReference type="ARBA" id="ARBA00022824"/>
    </source>
</evidence>
<feature type="transmembrane region" description="Helical" evidence="9">
    <location>
        <begin position="128"/>
        <end position="153"/>
    </location>
</feature>
<organism evidence="11 12">
    <name type="scientific">Kluyveromyces marxianus</name>
    <name type="common">Yeast</name>
    <name type="synonym">Candida kefyr</name>
    <dbReference type="NCBI Taxonomy" id="4911"/>
    <lineage>
        <taxon>Eukaryota</taxon>
        <taxon>Fungi</taxon>
        <taxon>Dikarya</taxon>
        <taxon>Ascomycota</taxon>
        <taxon>Saccharomycotina</taxon>
        <taxon>Saccharomycetes</taxon>
        <taxon>Saccharomycetales</taxon>
        <taxon>Saccharomycetaceae</taxon>
        <taxon>Kluyveromyces</taxon>
    </lineage>
</organism>
<evidence type="ECO:0000256" key="3">
    <source>
        <dbReference type="ARBA" id="ARBA00010026"/>
    </source>
</evidence>
<keyword evidence="4" id="KW-0337">GPI-anchor biosynthesis</keyword>
<feature type="chain" id="PRO_5046404899" evidence="10">
    <location>
        <begin position="21"/>
        <end position="392"/>
    </location>
</feature>
<proteinExistence type="inferred from homology"/>